<evidence type="ECO:0000256" key="1">
    <source>
        <dbReference type="SAM" id="Phobius"/>
    </source>
</evidence>
<name>A0AAN9J6K5_CROPI</name>
<keyword evidence="1" id="KW-0472">Membrane</keyword>
<dbReference type="Proteomes" id="UP001372338">
    <property type="component" value="Unassembled WGS sequence"/>
</dbReference>
<gene>
    <name evidence="2" type="ORF">RIF29_08081</name>
</gene>
<reference evidence="2 3" key="1">
    <citation type="submission" date="2024-01" db="EMBL/GenBank/DDBJ databases">
        <title>The genomes of 5 underutilized Papilionoideae crops provide insights into root nodulation and disease resistanc.</title>
        <authorList>
            <person name="Yuan L."/>
        </authorList>
    </citation>
    <scope>NUCLEOTIDE SEQUENCE [LARGE SCALE GENOMIC DNA]</scope>
    <source>
        <strain evidence="2">ZHUSHIDOU_FW_LH</strain>
        <tissue evidence="2">Leaf</tissue>
    </source>
</reference>
<dbReference type="EMBL" id="JAYWIO010000001">
    <property type="protein sequence ID" value="KAK7292303.1"/>
    <property type="molecule type" value="Genomic_DNA"/>
</dbReference>
<dbReference type="AlphaFoldDB" id="A0AAN9J6K5"/>
<sequence>MIGYNVIILFGCVSVVHHFLILHFKGQFAFRIEKHGTMKAPNGVLMRKCMFCFNKRQDKMSRGLIKRAIIPSAYYFTEDRFLEKYVKCFEDQAPQLPKLYEEKMNLAATG</sequence>
<accession>A0AAN9J6K5</accession>
<evidence type="ECO:0000313" key="2">
    <source>
        <dbReference type="EMBL" id="KAK7292303.1"/>
    </source>
</evidence>
<keyword evidence="3" id="KW-1185">Reference proteome</keyword>
<organism evidence="2 3">
    <name type="scientific">Crotalaria pallida</name>
    <name type="common">Smooth rattlebox</name>
    <name type="synonym">Crotalaria striata</name>
    <dbReference type="NCBI Taxonomy" id="3830"/>
    <lineage>
        <taxon>Eukaryota</taxon>
        <taxon>Viridiplantae</taxon>
        <taxon>Streptophyta</taxon>
        <taxon>Embryophyta</taxon>
        <taxon>Tracheophyta</taxon>
        <taxon>Spermatophyta</taxon>
        <taxon>Magnoliopsida</taxon>
        <taxon>eudicotyledons</taxon>
        <taxon>Gunneridae</taxon>
        <taxon>Pentapetalae</taxon>
        <taxon>rosids</taxon>
        <taxon>fabids</taxon>
        <taxon>Fabales</taxon>
        <taxon>Fabaceae</taxon>
        <taxon>Papilionoideae</taxon>
        <taxon>50 kb inversion clade</taxon>
        <taxon>genistoids sensu lato</taxon>
        <taxon>core genistoids</taxon>
        <taxon>Crotalarieae</taxon>
        <taxon>Crotalaria</taxon>
    </lineage>
</organism>
<protein>
    <submittedName>
        <fullName evidence="2">Uncharacterized protein</fullName>
    </submittedName>
</protein>
<keyword evidence="1" id="KW-0812">Transmembrane</keyword>
<feature type="transmembrane region" description="Helical" evidence="1">
    <location>
        <begin position="6"/>
        <end position="24"/>
    </location>
</feature>
<comment type="caution">
    <text evidence="2">The sequence shown here is derived from an EMBL/GenBank/DDBJ whole genome shotgun (WGS) entry which is preliminary data.</text>
</comment>
<keyword evidence="1" id="KW-1133">Transmembrane helix</keyword>
<evidence type="ECO:0000313" key="3">
    <source>
        <dbReference type="Proteomes" id="UP001372338"/>
    </source>
</evidence>
<proteinExistence type="predicted"/>